<evidence type="ECO:0000256" key="10">
    <source>
        <dbReference type="ARBA" id="ARBA00035861"/>
    </source>
</evidence>
<dbReference type="GO" id="GO:0009228">
    <property type="term" value="P:thiamine biosynthetic process"/>
    <property type="evidence" value="ECO:0007669"/>
    <property type="project" value="UniProtKB-KW"/>
</dbReference>
<evidence type="ECO:0000256" key="11">
    <source>
        <dbReference type="ARBA" id="ARBA00036904"/>
    </source>
</evidence>
<keyword evidence="19" id="KW-1185">Reference proteome</keyword>
<keyword evidence="9" id="KW-0234">DNA repair</keyword>
<evidence type="ECO:0000313" key="19">
    <source>
        <dbReference type="Proteomes" id="UP000321201"/>
    </source>
</evidence>
<comment type="similarity">
    <text evidence="2">Belongs to the Nudix hydrolase family.</text>
</comment>
<evidence type="ECO:0000256" key="7">
    <source>
        <dbReference type="ARBA" id="ARBA00022801"/>
    </source>
</evidence>
<organism evidence="18 19">
    <name type="scientific">Pelomicrobium methylotrophicum</name>
    <dbReference type="NCBI Taxonomy" id="2602750"/>
    <lineage>
        <taxon>Bacteria</taxon>
        <taxon>Pseudomonadati</taxon>
        <taxon>Pseudomonadota</taxon>
        <taxon>Hydrogenophilia</taxon>
        <taxon>Hydrogenophilia incertae sedis</taxon>
        <taxon>Pelomicrobium</taxon>
    </lineage>
</organism>
<evidence type="ECO:0000313" key="18">
    <source>
        <dbReference type="EMBL" id="TXF13159.1"/>
    </source>
</evidence>
<keyword evidence="3" id="KW-0515">Mutator protein</keyword>
<accession>A0A5C7ENR5</accession>
<dbReference type="OrthoDB" id="5292845at2"/>
<keyword evidence="8" id="KW-0460">Magnesium</keyword>
<dbReference type="PANTHER" id="PTHR47707">
    <property type="entry name" value="8-OXO-DGTP DIPHOSPHATASE"/>
    <property type="match status" value="1"/>
</dbReference>
<dbReference type="GO" id="GO:0006260">
    <property type="term" value="P:DNA replication"/>
    <property type="evidence" value="ECO:0007669"/>
    <property type="project" value="UniProtKB-KW"/>
</dbReference>
<proteinExistence type="inferred from homology"/>
<evidence type="ECO:0000256" key="2">
    <source>
        <dbReference type="ARBA" id="ARBA00005582"/>
    </source>
</evidence>
<evidence type="ECO:0000256" key="3">
    <source>
        <dbReference type="ARBA" id="ARBA00022457"/>
    </source>
</evidence>
<comment type="catalytic activity">
    <reaction evidence="11">
        <text>8-oxo-GTP + H2O = 8-oxo-GMP + diphosphate + H(+)</text>
        <dbReference type="Rhea" id="RHEA:67616"/>
        <dbReference type="ChEBI" id="CHEBI:15377"/>
        <dbReference type="ChEBI" id="CHEBI:15378"/>
        <dbReference type="ChEBI" id="CHEBI:33019"/>
        <dbReference type="ChEBI" id="CHEBI:143553"/>
        <dbReference type="ChEBI" id="CHEBI:145694"/>
    </reaction>
</comment>
<dbReference type="InterPro" id="IPR022998">
    <property type="entry name" value="ThiamineP_synth_TenI"/>
</dbReference>
<comment type="caution">
    <text evidence="18">The sequence shown here is derived from an EMBL/GenBank/DDBJ whole genome shotgun (WGS) entry which is preliminary data.</text>
</comment>
<evidence type="ECO:0000256" key="6">
    <source>
        <dbReference type="ARBA" id="ARBA00022763"/>
    </source>
</evidence>
<evidence type="ECO:0000256" key="14">
    <source>
        <dbReference type="ARBA" id="ARBA00041592"/>
    </source>
</evidence>
<evidence type="ECO:0000256" key="16">
    <source>
        <dbReference type="ARBA" id="ARBA00042798"/>
    </source>
</evidence>
<dbReference type="EC" id="3.6.1.55" evidence="12"/>
<comment type="cofactor">
    <cofactor evidence="1">
        <name>Mg(2+)</name>
        <dbReference type="ChEBI" id="CHEBI:18420"/>
    </cofactor>
</comment>
<evidence type="ECO:0000256" key="4">
    <source>
        <dbReference type="ARBA" id="ARBA00022705"/>
    </source>
</evidence>
<keyword evidence="4" id="KW-0235">DNA replication</keyword>
<evidence type="ECO:0000259" key="17">
    <source>
        <dbReference type="PROSITE" id="PS51462"/>
    </source>
</evidence>
<dbReference type="GO" id="GO:0044715">
    <property type="term" value="F:8-oxo-dGDP phosphatase activity"/>
    <property type="evidence" value="ECO:0007669"/>
    <property type="project" value="TreeGrafter"/>
</dbReference>
<dbReference type="GO" id="GO:0035539">
    <property type="term" value="F:8-oxo-7,8-dihydrodeoxyguanosine triphosphate pyrophosphatase activity"/>
    <property type="evidence" value="ECO:0007669"/>
    <property type="project" value="UniProtKB-EC"/>
</dbReference>
<dbReference type="CDD" id="cd00564">
    <property type="entry name" value="TMP_TenI"/>
    <property type="match status" value="1"/>
</dbReference>
<evidence type="ECO:0000256" key="9">
    <source>
        <dbReference type="ARBA" id="ARBA00023204"/>
    </source>
</evidence>
<dbReference type="EMBL" id="VPFL01000003">
    <property type="protein sequence ID" value="TXF13159.1"/>
    <property type="molecule type" value="Genomic_DNA"/>
</dbReference>
<dbReference type="InterPro" id="IPR000086">
    <property type="entry name" value="NUDIX_hydrolase_dom"/>
</dbReference>
<dbReference type="PANTHER" id="PTHR47707:SF1">
    <property type="entry name" value="NUDIX HYDROLASE FAMILY PROTEIN"/>
    <property type="match status" value="1"/>
</dbReference>
<dbReference type="GO" id="GO:0046872">
    <property type="term" value="F:metal ion binding"/>
    <property type="evidence" value="ECO:0007669"/>
    <property type="project" value="UniProtKB-KW"/>
</dbReference>
<dbReference type="Proteomes" id="UP000321201">
    <property type="component" value="Unassembled WGS sequence"/>
</dbReference>
<evidence type="ECO:0000256" key="8">
    <source>
        <dbReference type="ARBA" id="ARBA00022842"/>
    </source>
</evidence>
<dbReference type="GO" id="GO:0006281">
    <property type="term" value="P:DNA repair"/>
    <property type="evidence" value="ECO:0007669"/>
    <property type="project" value="UniProtKB-KW"/>
</dbReference>
<reference evidence="18 19" key="1">
    <citation type="submission" date="2019-08" db="EMBL/GenBank/DDBJ databases">
        <title>Pelomicrobium methylotrophicum gen. nov., sp. nov. a moderately thermophilic, facultatively anaerobic, lithoautotrophic and methylotrophic bacterium isolated from a terrestrial mud volcano.</title>
        <authorList>
            <person name="Slobodkina G.B."/>
            <person name="Merkel A.Y."/>
            <person name="Slobodkin A.I."/>
        </authorList>
    </citation>
    <scope>NUCLEOTIDE SEQUENCE [LARGE SCALE GENOMIC DNA]</scope>
    <source>
        <strain evidence="18 19">SM250</strain>
    </source>
</reference>
<dbReference type="Gene3D" id="3.90.79.10">
    <property type="entry name" value="Nucleoside Triphosphate Pyrophosphohydrolase"/>
    <property type="match status" value="1"/>
</dbReference>
<gene>
    <name evidence="18" type="ORF">FR698_03585</name>
</gene>
<dbReference type="Gene3D" id="3.20.20.70">
    <property type="entry name" value="Aldolase class I"/>
    <property type="match status" value="1"/>
</dbReference>
<evidence type="ECO:0000256" key="13">
    <source>
        <dbReference type="ARBA" id="ARBA00040794"/>
    </source>
</evidence>
<dbReference type="AlphaFoldDB" id="A0A5C7ENR5"/>
<evidence type="ECO:0000256" key="12">
    <source>
        <dbReference type="ARBA" id="ARBA00038905"/>
    </source>
</evidence>
<dbReference type="SUPFAM" id="SSF55811">
    <property type="entry name" value="Nudix"/>
    <property type="match status" value="1"/>
</dbReference>
<sequence>MVGLPPPPAPSSLVAPERVQEVAVAVILRSDGRFLLGRRPAGKVYAGYWEFPGGKVEPGESAVEALQRELHEELELTLERAYPWITRTFVYPHATVRLRFFRVVGWHGALQDHEHEALTWQQPGAPVVEPMLPANGPVLKSLELPDEYAITFAEGLDTGPFLARLAVALERGVRLIQLREKSMAPEQLRAFGREVLARAREVGAKVLVNGDAATAEAMGADGVHLSAAALMALPRRPAVAWCGASCHNEAELARAAELGVDFVVLGPVLPTLSHPGVPPLGWRRFADLVRDYPLPVFALGGMRRSHLETAWQHGAHGIACMRAAWASPDDFTRASLRRQGTERPAF</sequence>
<protein>
    <recommendedName>
        <fullName evidence="13">8-oxo-dGTP diphosphatase</fullName>
        <ecNumber evidence="12">3.6.1.55</ecNumber>
    </recommendedName>
    <alternativeName>
        <fullName evidence="16">7,8-dihydro-8-oxoguanine-triphosphatase</fullName>
    </alternativeName>
    <alternativeName>
        <fullName evidence="15">Mutator protein MutT</fullName>
    </alternativeName>
    <alternativeName>
        <fullName evidence="14">dGTP pyrophosphohydrolase</fullName>
    </alternativeName>
</protein>
<dbReference type="PROSITE" id="PS51462">
    <property type="entry name" value="NUDIX"/>
    <property type="match status" value="1"/>
</dbReference>
<feature type="domain" description="Nudix hydrolase" evidence="17">
    <location>
        <begin position="17"/>
        <end position="146"/>
    </location>
</feature>
<dbReference type="NCBIfam" id="NF006530">
    <property type="entry name" value="PRK08999.1"/>
    <property type="match status" value="1"/>
</dbReference>
<evidence type="ECO:0000256" key="5">
    <source>
        <dbReference type="ARBA" id="ARBA00022723"/>
    </source>
</evidence>
<keyword evidence="7 18" id="KW-0378">Hydrolase</keyword>
<dbReference type="RefSeq" id="WP_147798801.1">
    <property type="nucleotide sequence ID" value="NZ_VPFL01000003.1"/>
</dbReference>
<dbReference type="InterPro" id="IPR047127">
    <property type="entry name" value="MutT-like"/>
</dbReference>
<dbReference type="InterPro" id="IPR015797">
    <property type="entry name" value="NUDIX_hydrolase-like_dom_sf"/>
</dbReference>
<keyword evidence="5" id="KW-0479">Metal-binding</keyword>
<dbReference type="InterPro" id="IPR020476">
    <property type="entry name" value="Nudix_hydrolase"/>
</dbReference>
<dbReference type="Pfam" id="PF02581">
    <property type="entry name" value="TMP-TENI"/>
    <property type="match status" value="1"/>
</dbReference>
<dbReference type="InterPro" id="IPR013785">
    <property type="entry name" value="Aldolase_TIM"/>
</dbReference>
<dbReference type="Pfam" id="PF00293">
    <property type="entry name" value="NUDIX"/>
    <property type="match status" value="1"/>
</dbReference>
<dbReference type="InParanoid" id="A0A5C7ENR5"/>
<dbReference type="SUPFAM" id="SSF51391">
    <property type="entry name" value="Thiamin phosphate synthase"/>
    <property type="match status" value="1"/>
</dbReference>
<comment type="catalytic activity">
    <reaction evidence="10">
        <text>8-oxo-dGTP + H2O = 8-oxo-dGMP + diphosphate + H(+)</text>
        <dbReference type="Rhea" id="RHEA:31575"/>
        <dbReference type="ChEBI" id="CHEBI:15377"/>
        <dbReference type="ChEBI" id="CHEBI:15378"/>
        <dbReference type="ChEBI" id="CHEBI:33019"/>
        <dbReference type="ChEBI" id="CHEBI:63224"/>
        <dbReference type="ChEBI" id="CHEBI:77896"/>
        <dbReference type="EC" id="3.6.1.55"/>
    </reaction>
</comment>
<dbReference type="PRINTS" id="PR00502">
    <property type="entry name" value="NUDIXFAMILY"/>
</dbReference>
<evidence type="ECO:0000256" key="15">
    <source>
        <dbReference type="ARBA" id="ARBA00041979"/>
    </source>
</evidence>
<evidence type="ECO:0000256" key="1">
    <source>
        <dbReference type="ARBA" id="ARBA00001946"/>
    </source>
</evidence>
<dbReference type="GO" id="GO:0044716">
    <property type="term" value="F:8-oxo-GDP phosphatase activity"/>
    <property type="evidence" value="ECO:0007669"/>
    <property type="project" value="TreeGrafter"/>
</dbReference>
<name>A0A5C7ENR5_9PROT</name>
<dbReference type="GO" id="GO:0008413">
    <property type="term" value="F:8-oxo-7,8-dihydroguanosine triphosphate pyrophosphatase activity"/>
    <property type="evidence" value="ECO:0007669"/>
    <property type="project" value="TreeGrafter"/>
</dbReference>
<dbReference type="InterPro" id="IPR036206">
    <property type="entry name" value="ThiamineP_synth_sf"/>
</dbReference>
<keyword evidence="6" id="KW-0227">DNA damage</keyword>